<dbReference type="EMBL" id="ML211004">
    <property type="protein sequence ID" value="TFK92146.1"/>
    <property type="molecule type" value="Genomic_DNA"/>
</dbReference>
<evidence type="ECO:0000313" key="3">
    <source>
        <dbReference type="Proteomes" id="UP000308197"/>
    </source>
</evidence>
<feature type="region of interest" description="Disordered" evidence="1">
    <location>
        <begin position="115"/>
        <end position="141"/>
    </location>
</feature>
<accession>A0A5C3PR82</accession>
<evidence type="ECO:0000313" key="2">
    <source>
        <dbReference type="EMBL" id="TFK92146.1"/>
    </source>
</evidence>
<dbReference type="AlphaFoldDB" id="A0A5C3PR82"/>
<gene>
    <name evidence="2" type="ORF">K466DRAFT_256347</name>
</gene>
<reference evidence="2 3" key="1">
    <citation type="journal article" date="2019" name="Nat. Ecol. Evol.">
        <title>Megaphylogeny resolves global patterns of mushroom evolution.</title>
        <authorList>
            <person name="Varga T."/>
            <person name="Krizsan K."/>
            <person name="Foldi C."/>
            <person name="Dima B."/>
            <person name="Sanchez-Garcia M."/>
            <person name="Sanchez-Ramirez S."/>
            <person name="Szollosi G.J."/>
            <person name="Szarkandi J.G."/>
            <person name="Papp V."/>
            <person name="Albert L."/>
            <person name="Andreopoulos W."/>
            <person name="Angelini C."/>
            <person name="Antonin V."/>
            <person name="Barry K.W."/>
            <person name="Bougher N.L."/>
            <person name="Buchanan P."/>
            <person name="Buyck B."/>
            <person name="Bense V."/>
            <person name="Catcheside P."/>
            <person name="Chovatia M."/>
            <person name="Cooper J."/>
            <person name="Damon W."/>
            <person name="Desjardin D."/>
            <person name="Finy P."/>
            <person name="Geml J."/>
            <person name="Haridas S."/>
            <person name="Hughes K."/>
            <person name="Justo A."/>
            <person name="Karasinski D."/>
            <person name="Kautmanova I."/>
            <person name="Kiss B."/>
            <person name="Kocsube S."/>
            <person name="Kotiranta H."/>
            <person name="LaButti K.M."/>
            <person name="Lechner B.E."/>
            <person name="Liimatainen K."/>
            <person name="Lipzen A."/>
            <person name="Lukacs Z."/>
            <person name="Mihaltcheva S."/>
            <person name="Morgado L.N."/>
            <person name="Niskanen T."/>
            <person name="Noordeloos M.E."/>
            <person name="Ohm R.A."/>
            <person name="Ortiz-Santana B."/>
            <person name="Ovrebo C."/>
            <person name="Racz N."/>
            <person name="Riley R."/>
            <person name="Savchenko A."/>
            <person name="Shiryaev A."/>
            <person name="Soop K."/>
            <person name="Spirin V."/>
            <person name="Szebenyi C."/>
            <person name="Tomsovsky M."/>
            <person name="Tulloss R.E."/>
            <person name="Uehling J."/>
            <person name="Grigoriev I.V."/>
            <person name="Vagvolgyi C."/>
            <person name="Papp T."/>
            <person name="Martin F.M."/>
            <person name="Miettinen O."/>
            <person name="Hibbett D.S."/>
            <person name="Nagy L.G."/>
        </authorList>
    </citation>
    <scope>NUCLEOTIDE SEQUENCE [LARGE SCALE GENOMIC DNA]</scope>
    <source>
        <strain evidence="2 3">HHB13444</strain>
    </source>
</reference>
<feature type="compositionally biased region" description="Basic residues" evidence="1">
    <location>
        <begin position="48"/>
        <end position="66"/>
    </location>
</feature>
<dbReference type="InParanoid" id="A0A5C3PR82"/>
<dbReference type="Proteomes" id="UP000308197">
    <property type="component" value="Unassembled WGS sequence"/>
</dbReference>
<evidence type="ECO:0000256" key="1">
    <source>
        <dbReference type="SAM" id="MobiDB-lite"/>
    </source>
</evidence>
<feature type="compositionally biased region" description="Polar residues" evidence="1">
    <location>
        <begin position="119"/>
        <end position="128"/>
    </location>
</feature>
<sequence length="264" mass="29585">MRMAAKIALQPPALSGRRRTVLVHATFRRGTRPHWRRQCQRLANHPSPRQRTRGRPILRGQRSRASVRHMPEGFGLSRTGHPQHLRTCAICHHRGCPSLFSNAAAHRGGFQPYERCPSQPGSRPLTSNEGGGGVQYWQHPSPRARLPTEQHLDSAPLVPRPVNATREIVCAHCALRARPAWHSSASRLTAASKNPRRIQLQFGLPRIVRFPGSEEARPPEDPSICQPLYVRRREVCDWAPGRAEELRRPRGGLTVPALSGAALW</sequence>
<feature type="region of interest" description="Disordered" evidence="1">
    <location>
        <begin position="43"/>
        <end position="66"/>
    </location>
</feature>
<organism evidence="2 3">
    <name type="scientific">Polyporus arcularius HHB13444</name>
    <dbReference type="NCBI Taxonomy" id="1314778"/>
    <lineage>
        <taxon>Eukaryota</taxon>
        <taxon>Fungi</taxon>
        <taxon>Dikarya</taxon>
        <taxon>Basidiomycota</taxon>
        <taxon>Agaricomycotina</taxon>
        <taxon>Agaricomycetes</taxon>
        <taxon>Polyporales</taxon>
        <taxon>Polyporaceae</taxon>
        <taxon>Polyporus</taxon>
    </lineage>
</organism>
<proteinExistence type="predicted"/>
<protein>
    <submittedName>
        <fullName evidence="2">Uncharacterized protein</fullName>
    </submittedName>
</protein>
<name>A0A5C3PR82_9APHY</name>
<keyword evidence="3" id="KW-1185">Reference proteome</keyword>